<organism evidence="2 3">
    <name type="scientific">Lentzea cavernae</name>
    <dbReference type="NCBI Taxonomy" id="2020703"/>
    <lineage>
        <taxon>Bacteria</taxon>
        <taxon>Bacillati</taxon>
        <taxon>Actinomycetota</taxon>
        <taxon>Actinomycetes</taxon>
        <taxon>Pseudonocardiales</taxon>
        <taxon>Pseudonocardiaceae</taxon>
        <taxon>Lentzea</taxon>
    </lineage>
</organism>
<feature type="region of interest" description="Disordered" evidence="1">
    <location>
        <begin position="1"/>
        <end position="20"/>
    </location>
</feature>
<keyword evidence="3" id="KW-1185">Reference proteome</keyword>
<accession>A0ABQ3MMQ2</accession>
<gene>
    <name evidence="2" type="ORF">GCM10017774_61540</name>
</gene>
<evidence type="ECO:0000313" key="3">
    <source>
        <dbReference type="Proteomes" id="UP000605568"/>
    </source>
</evidence>
<evidence type="ECO:0000313" key="2">
    <source>
        <dbReference type="EMBL" id="GHH51320.1"/>
    </source>
</evidence>
<reference evidence="3" key="1">
    <citation type="journal article" date="2019" name="Int. J. Syst. Evol. Microbiol.">
        <title>The Global Catalogue of Microorganisms (GCM) 10K type strain sequencing project: providing services to taxonomists for standard genome sequencing and annotation.</title>
        <authorList>
            <consortium name="The Broad Institute Genomics Platform"/>
            <consortium name="The Broad Institute Genome Sequencing Center for Infectious Disease"/>
            <person name="Wu L."/>
            <person name="Ma J."/>
        </authorList>
    </citation>
    <scope>NUCLEOTIDE SEQUENCE [LARGE SCALE GENOMIC DNA]</scope>
    <source>
        <strain evidence="3">CGMCC 4.7367</strain>
    </source>
</reference>
<comment type="caution">
    <text evidence="2">The sequence shown here is derived from an EMBL/GenBank/DDBJ whole genome shotgun (WGS) entry which is preliminary data.</text>
</comment>
<evidence type="ECO:0000256" key="1">
    <source>
        <dbReference type="SAM" id="MobiDB-lite"/>
    </source>
</evidence>
<evidence type="ECO:0008006" key="4">
    <source>
        <dbReference type="Google" id="ProtNLM"/>
    </source>
</evidence>
<protein>
    <recommendedName>
        <fullName evidence="4">Helix-turn-helix domain-containing protein</fullName>
    </recommendedName>
</protein>
<dbReference type="Proteomes" id="UP000605568">
    <property type="component" value="Unassembled WGS sequence"/>
</dbReference>
<sequence length="88" mass="9679">MADRSSRPHHSRAKTPEPLVRQTVTLRRRHRLGPVQIGGRLGLAASTVHAVLVRCRINRLSRIDRVTGISTITTEFTPPSEASHPSPG</sequence>
<dbReference type="EMBL" id="BNAR01000011">
    <property type="protein sequence ID" value="GHH51320.1"/>
    <property type="molecule type" value="Genomic_DNA"/>
</dbReference>
<name>A0ABQ3MMQ2_9PSEU</name>
<proteinExistence type="predicted"/>